<protein>
    <recommendedName>
        <fullName evidence="2">PD-(D/E)XK endonuclease-like domain-containing protein</fullName>
    </recommendedName>
</protein>
<organism evidence="1">
    <name type="scientific">marine sediment metagenome</name>
    <dbReference type="NCBI Taxonomy" id="412755"/>
    <lineage>
        <taxon>unclassified sequences</taxon>
        <taxon>metagenomes</taxon>
        <taxon>ecological metagenomes</taxon>
    </lineage>
</organism>
<comment type="caution">
    <text evidence="1">The sequence shown here is derived from an EMBL/GenBank/DDBJ whole genome shotgun (WGS) entry which is preliminary data.</text>
</comment>
<gene>
    <name evidence="1" type="ORF">LCGC14_2899890</name>
</gene>
<evidence type="ECO:0000313" key="1">
    <source>
        <dbReference type="EMBL" id="KKK72835.1"/>
    </source>
</evidence>
<accession>A0A0F8YGL8</accession>
<dbReference type="InterPro" id="IPR011604">
    <property type="entry name" value="PDDEXK-like_dom_sf"/>
</dbReference>
<name>A0A0F8YGL8_9ZZZZ</name>
<reference evidence="1" key="1">
    <citation type="journal article" date="2015" name="Nature">
        <title>Complex archaea that bridge the gap between prokaryotes and eukaryotes.</title>
        <authorList>
            <person name="Spang A."/>
            <person name="Saw J.H."/>
            <person name="Jorgensen S.L."/>
            <person name="Zaremba-Niedzwiedzka K."/>
            <person name="Martijn J."/>
            <person name="Lind A.E."/>
            <person name="van Eijk R."/>
            <person name="Schleper C."/>
            <person name="Guy L."/>
            <person name="Ettema T.J."/>
        </authorList>
    </citation>
    <scope>NUCLEOTIDE SEQUENCE</scope>
</reference>
<dbReference type="AlphaFoldDB" id="A0A0F8YGL8"/>
<proteinExistence type="predicted"/>
<dbReference type="EMBL" id="LAZR01057060">
    <property type="protein sequence ID" value="KKK72835.1"/>
    <property type="molecule type" value="Genomic_DNA"/>
</dbReference>
<feature type="non-terminal residue" evidence="1">
    <location>
        <position position="1"/>
    </location>
</feature>
<dbReference type="Gene3D" id="3.90.320.10">
    <property type="match status" value="1"/>
</dbReference>
<sequence>LIAPPKIFQTRLHYLATDQKNKKILHDFLQTYIRERDDNIIVTELLVWLRINEPSIDADYIYGHIDFSFYFNNTLYVCDYKPLDKNFLRSLPQVCLYGLILEKMLNIPNLKIKCITFNQEQSWEFSPSILNTYVKEIIKKMQKFNPSVRMEWNQYIKFLLT</sequence>
<evidence type="ECO:0008006" key="2">
    <source>
        <dbReference type="Google" id="ProtNLM"/>
    </source>
</evidence>